<protein>
    <submittedName>
        <fullName evidence="2">Uncharacterized protein</fullName>
    </submittedName>
</protein>
<feature type="transmembrane region" description="Helical" evidence="1">
    <location>
        <begin position="22"/>
        <end position="43"/>
    </location>
</feature>
<evidence type="ECO:0000313" key="2">
    <source>
        <dbReference type="EMBL" id="RST63194.1"/>
    </source>
</evidence>
<dbReference type="EMBL" id="RXFM01000086">
    <property type="protein sequence ID" value="RST63194.1"/>
    <property type="molecule type" value="Genomic_DNA"/>
</dbReference>
<name>A0A429XGM4_9RICK</name>
<organism evidence="2 3">
    <name type="scientific">Candidatus Aquarickettsia rohweri</name>
    <dbReference type="NCBI Taxonomy" id="2602574"/>
    <lineage>
        <taxon>Bacteria</taxon>
        <taxon>Pseudomonadati</taxon>
        <taxon>Pseudomonadota</taxon>
        <taxon>Alphaproteobacteria</taxon>
        <taxon>Rickettsiales</taxon>
        <taxon>Candidatus Midichloriaceae</taxon>
        <taxon>Candidatus Aquarickettsia</taxon>
    </lineage>
</organism>
<dbReference type="Proteomes" id="UP000279470">
    <property type="component" value="Unassembled WGS sequence"/>
</dbReference>
<keyword evidence="1" id="KW-0472">Membrane</keyword>
<gene>
    <name evidence="2" type="ORF">EIC27_05650</name>
</gene>
<feature type="transmembrane region" description="Helical" evidence="1">
    <location>
        <begin position="55"/>
        <end position="73"/>
    </location>
</feature>
<reference evidence="3" key="1">
    <citation type="submission" date="2018-11" db="EMBL/GenBank/DDBJ databases">
        <title>Phylogenetic, genomic, and biogeographic characterization of a novel and ubiquitous marine invertebrate-associated Rickettsiales parasite, Candidatus Marinoinvertebrata rohwerii, gen. nov., sp. nov.</title>
        <authorList>
            <person name="Klinges J.G."/>
            <person name="Rosales S.M."/>
            <person name="Mcminds R."/>
            <person name="Shaver E.C."/>
            <person name="Shantz A."/>
            <person name="Peters E.C."/>
            <person name="Burkepile D.E."/>
            <person name="Silliman B.R."/>
            <person name="Vega Thurber R.L."/>
        </authorList>
    </citation>
    <scope>NUCLEOTIDE SEQUENCE [LARGE SCALE GENOMIC DNA]</scope>
    <source>
        <strain evidence="3">a_cerv_44</strain>
    </source>
</reference>
<keyword evidence="1" id="KW-0812">Transmembrane</keyword>
<dbReference type="AlphaFoldDB" id="A0A429XGM4"/>
<keyword evidence="1" id="KW-1133">Transmembrane helix</keyword>
<keyword evidence="3" id="KW-1185">Reference proteome</keyword>
<accession>A0A429XGM4</accession>
<evidence type="ECO:0000256" key="1">
    <source>
        <dbReference type="SAM" id="Phobius"/>
    </source>
</evidence>
<proteinExistence type="predicted"/>
<sequence>MVCPHCVYTAAAVTSSFFGTGIVANIKGTITVSVIGAGVYYYGENKLLSSVVNSPVLKVVNFGVATNIIASNFFYGDHMSYILGAALVGTGSLLAYSKGGIKYVNYELISISMLGGAGSSLYNYFIHTSHDDDHDNHHHHHMEALTKDFSQFTVMASHLLTEGTSKNEKFIVPENTKSKIFGKGGLDSFILSSGKDHLYFSMCSTKIIDGKVSTIWNFNPSEDKVYLFCTKKELAPEDVHLDKDHGVTYIVISGKFEETGIAVYMENDSDELTLVDNIVLNERFSDLTE</sequence>
<dbReference type="RefSeq" id="WP_126045118.1">
    <property type="nucleotide sequence ID" value="NZ_RXFM01000086.1"/>
</dbReference>
<comment type="caution">
    <text evidence="2">The sequence shown here is derived from an EMBL/GenBank/DDBJ whole genome shotgun (WGS) entry which is preliminary data.</text>
</comment>
<evidence type="ECO:0000313" key="3">
    <source>
        <dbReference type="Proteomes" id="UP000279470"/>
    </source>
</evidence>
<feature type="transmembrane region" description="Helical" evidence="1">
    <location>
        <begin position="79"/>
        <end position="96"/>
    </location>
</feature>